<dbReference type="InterPro" id="IPR025605">
    <property type="entry name" value="OST-HTH/LOTUS_dom"/>
</dbReference>
<reference evidence="3" key="1">
    <citation type="submission" date="2023-10" db="EMBL/GenBank/DDBJ databases">
        <authorList>
            <person name="Chen Y."/>
            <person name="Shah S."/>
            <person name="Dougan E. K."/>
            <person name="Thang M."/>
            <person name="Chan C."/>
        </authorList>
    </citation>
    <scope>NUCLEOTIDE SEQUENCE [LARGE SCALE GENOMIC DNA]</scope>
</reference>
<feature type="region of interest" description="Disordered" evidence="1">
    <location>
        <begin position="331"/>
        <end position="377"/>
    </location>
</feature>
<gene>
    <name evidence="3" type="ORF">PCOR1329_LOCUS65849</name>
</gene>
<protein>
    <recommendedName>
        <fullName evidence="2">HTH OST-type domain-containing protein</fullName>
    </recommendedName>
</protein>
<proteinExistence type="predicted"/>
<comment type="caution">
    <text evidence="3">The sequence shown here is derived from an EMBL/GenBank/DDBJ whole genome shotgun (WGS) entry which is preliminary data.</text>
</comment>
<feature type="region of interest" description="Disordered" evidence="1">
    <location>
        <begin position="228"/>
        <end position="264"/>
    </location>
</feature>
<organism evidence="3 4">
    <name type="scientific">Prorocentrum cordatum</name>
    <dbReference type="NCBI Taxonomy" id="2364126"/>
    <lineage>
        <taxon>Eukaryota</taxon>
        <taxon>Sar</taxon>
        <taxon>Alveolata</taxon>
        <taxon>Dinophyceae</taxon>
        <taxon>Prorocentrales</taxon>
        <taxon>Prorocentraceae</taxon>
        <taxon>Prorocentrum</taxon>
    </lineage>
</organism>
<dbReference type="Proteomes" id="UP001189429">
    <property type="component" value="Unassembled WGS sequence"/>
</dbReference>
<dbReference type="EMBL" id="CAUYUJ010018451">
    <property type="protein sequence ID" value="CAK0883702.1"/>
    <property type="molecule type" value="Genomic_DNA"/>
</dbReference>
<evidence type="ECO:0000256" key="1">
    <source>
        <dbReference type="SAM" id="MobiDB-lite"/>
    </source>
</evidence>
<accession>A0ABN9WFI3</accession>
<dbReference type="PROSITE" id="PS51644">
    <property type="entry name" value="HTH_OST"/>
    <property type="match status" value="1"/>
</dbReference>
<evidence type="ECO:0000259" key="2">
    <source>
        <dbReference type="PROSITE" id="PS51644"/>
    </source>
</evidence>
<feature type="domain" description="HTH OST-type" evidence="2">
    <location>
        <begin position="48"/>
        <end position="123"/>
    </location>
</feature>
<evidence type="ECO:0000313" key="4">
    <source>
        <dbReference type="Proteomes" id="UP001189429"/>
    </source>
</evidence>
<keyword evidence="4" id="KW-1185">Reference proteome</keyword>
<dbReference type="InterPro" id="IPR041966">
    <property type="entry name" value="LOTUS-like"/>
</dbReference>
<feature type="compositionally biased region" description="Low complexity" evidence="1">
    <location>
        <begin position="347"/>
        <end position="369"/>
    </location>
</feature>
<evidence type="ECO:0000313" key="3">
    <source>
        <dbReference type="EMBL" id="CAK0883702.1"/>
    </source>
</evidence>
<name>A0ABN9WFI3_9DINO</name>
<feature type="compositionally biased region" description="Low complexity" evidence="1">
    <location>
        <begin position="237"/>
        <end position="252"/>
    </location>
</feature>
<dbReference type="Gene3D" id="3.30.420.610">
    <property type="entry name" value="LOTUS domain-like"/>
    <property type="match status" value="1"/>
</dbReference>
<sequence>MTGARSILGYKGGRVVPYRESDASVRERCAASALPVPSLPDAPQGVATWETVRVCLRELLSRAGGEIKLPNVKRLFRSEFGVQLSETALGHQRVQDLLQDPRLCDVCVLHRRESVHMVLAVEPPAGPLILSTTPPAGAAAAPLAPQLHDADRGDAPPREAFVFGEFGPPGGAEPMLQPAALHASEAAFAALPAPSCQGLVGAMLPAMPCQGGLEVQAQEEWKRWAHGGEEEKKMDSPWDYGGSGDSSSSSTADRSRVPSDDGEATCPICLVPMSEAEERFMESPWVLLPASPPASLRASSSGNIPYVAAGLSGALGGRPGRFAALLEADGTTETSNASLHVPDMESASRSAARRPCSSLPPSLRLAPSAAERRPAEP</sequence>